<dbReference type="SUPFAM" id="SSF52210">
    <property type="entry name" value="Succinyl-CoA synthetase domains"/>
    <property type="match status" value="2"/>
</dbReference>
<dbReference type="Gene3D" id="3.40.50.720">
    <property type="entry name" value="NAD(P)-binding Rossmann-like Domain"/>
    <property type="match status" value="1"/>
</dbReference>
<dbReference type="EMBL" id="CADCVM010000475">
    <property type="protein sequence ID" value="CAA9530505.1"/>
    <property type="molecule type" value="Genomic_DNA"/>
</dbReference>
<evidence type="ECO:0000259" key="4">
    <source>
        <dbReference type="SMART" id="SM00881"/>
    </source>
</evidence>
<dbReference type="Pfam" id="PF13380">
    <property type="entry name" value="CoA_binding_2"/>
    <property type="match status" value="1"/>
</dbReference>
<evidence type="ECO:0000256" key="3">
    <source>
        <dbReference type="ARBA" id="ARBA00022840"/>
    </source>
</evidence>
<proteinExistence type="predicted"/>
<name>A0A6J4TSP2_9ACTN</name>
<evidence type="ECO:0000313" key="5">
    <source>
        <dbReference type="EMBL" id="CAA9530505.1"/>
    </source>
</evidence>
<dbReference type="GO" id="GO:0043758">
    <property type="term" value="F:acetate-CoA ligase (ADP-forming) activity"/>
    <property type="evidence" value="ECO:0007669"/>
    <property type="project" value="InterPro"/>
</dbReference>
<dbReference type="InterPro" id="IPR016102">
    <property type="entry name" value="Succinyl-CoA_synth-like"/>
</dbReference>
<protein>
    <submittedName>
        <fullName evidence="5">Acetyl-CoA synthetase (ADP-forming) alpha and beta chains, putative</fullName>
    </submittedName>
</protein>
<accession>A0A6J4TSP2</accession>
<feature type="domain" description="CoA-binding" evidence="4">
    <location>
        <begin position="25"/>
        <end position="120"/>
    </location>
</feature>
<dbReference type="GO" id="GO:0005524">
    <property type="term" value="F:ATP binding"/>
    <property type="evidence" value="ECO:0007669"/>
    <property type="project" value="UniProtKB-KW"/>
</dbReference>
<sequence>MKRSTRSGDPAHDVLGYEGGSLEAIFRPETVAVIGATERPGSVGRTIMWNLVSSPFGGTVFPVNSRRPNVLGIKAYPSVSEVPQKVDLAVIVAPATAVPDIITECVEAGVEGAIIISAGFRETGPEGIELEERVLAEARRGRMRIIGPNCLGVMNPVTGLNATFAGAMARPGSVGLLSQSGALLTAILDRSFRENIGFSSIVSVGTMMDVGWGDLIYHLGDDPKTKSIVVYMESVGDARSFLSAAREVALTKPIIVIKAGRTEAAGKAAASHTGSLTGSDEVLDAAFARSGVLRVDDISELFAMAEVLGKQPRPRGPRLTIITNAGGPGVLATDALINGGGELAEISGKTVQDLGAFLPAAWSHGNPIDVLGDADPERYAKTLETAADDPESDGLLVVLTPQDMTDPTATAERLVPYAKGTGKPVLASWMGGAEISAGESVLNGAGI</sequence>
<dbReference type="InterPro" id="IPR032875">
    <property type="entry name" value="Succ_CoA_lig_flav_dom"/>
</dbReference>
<gene>
    <name evidence="5" type="ORF">AVDCRST_MAG05-4343</name>
</gene>
<feature type="non-terminal residue" evidence="5">
    <location>
        <position position="447"/>
    </location>
</feature>
<dbReference type="InterPro" id="IPR036291">
    <property type="entry name" value="NAD(P)-bd_dom_sf"/>
</dbReference>
<dbReference type="InterPro" id="IPR051538">
    <property type="entry name" value="Acyl-CoA_Synth/Transferase"/>
</dbReference>
<dbReference type="AlphaFoldDB" id="A0A6J4TSP2"/>
<dbReference type="PANTHER" id="PTHR43334">
    <property type="entry name" value="ACETATE--COA LIGASE [ADP-FORMING]"/>
    <property type="match status" value="1"/>
</dbReference>
<keyword evidence="3" id="KW-0067">ATP-binding</keyword>
<dbReference type="PANTHER" id="PTHR43334:SF1">
    <property type="entry name" value="3-HYDROXYPROPIONATE--COA LIGASE [ADP-FORMING]"/>
    <property type="match status" value="1"/>
</dbReference>
<reference evidence="5" key="1">
    <citation type="submission" date="2020-02" db="EMBL/GenBank/DDBJ databases">
        <authorList>
            <person name="Meier V. D."/>
        </authorList>
    </citation>
    <scope>NUCLEOTIDE SEQUENCE</scope>
    <source>
        <strain evidence="5">AVDCRST_MAG05</strain>
    </source>
</reference>
<dbReference type="SMART" id="SM00881">
    <property type="entry name" value="CoA_binding"/>
    <property type="match status" value="1"/>
</dbReference>
<keyword evidence="2" id="KW-0547">Nucleotide-binding</keyword>
<dbReference type="Pfam" id="PF13607">
    <property type="entry name" value="Succ_CoA_lig"/>
    <property type="match status" value="1"/>
</dbReference>
<dbReference type="SUPFAM" id="SSF51735">
    <property type="entry name" value="NAD(P)-binding Rossmann-fold domains"/>
    <property type="match status" value="1"/>
</dbReference>
<evidence type="ECO:0000256" key="1">
    <source>
        <dbReference type="ARBA" id="ARBA00022598"/>
    </source>
</evidence>
<dbReference type="InterPro" id="IPR003781">
    <property type="entry name" value="CoA-bd"/>
</dbReference>
<dbReference type="InterPro" id="IPR043938">
    <property type="entry name" value="Ligase_CoA_dom"/>
</dbReference>
<keyword evidence="1" id="KW-0436">Ligase</keyword>
<dbReference type="Gene3D" id="3.40.50.261">
    <property type="entry name" value="Succinyl-CoA synthetase domains"/>
    <property type="match status" value="2"/>
</dbReference>
<dbReference type="Pfam" id="PF19045">
    <property type="entry name" value="Ligase_CoA_2"/>
    <property type="match status" value="1"/>
</dbReference>
<evidence type="ECO:0000256" key="2">
    <source>
        <dbReference type="ARBA" id="ARBA00022741"/>
    </source>
</evidence>
<organism evidence="5">
    <name type="scientific">uncultured Rubrobacteraceae bacterium</name>
    <dbReference type="NCBI Taxonomy" id="349277"/>
    <lineage>
        <taxon>Bacteria</taxon>
        <taxon>Bacillati</taxon>
        <taxon>Actinomycetota</taxon>
        <taxon>Rubrobacteria</taxon>
        <taxon>Rubrobacterales</taxon>
        <taxon>Rubrobacteraceae</taxon>
        <taxon>environmental samples</taxon>
    </lineage>
</organism>